<feature type="region of interest" description="Disordered" evidence="12">
    <location>
        <begin position="792"/>
        <end position="824"/>
    </location>
</feature>
<feature type="compositionally biased region" description="Basic and acidic residues" evidence="12">
    <location>
        <begin position="596"/>
        <end position="606"/>
    </location>
</feature>
<dbReference type="PANTHER" id="PTHR31167:SF3">
    <property type="entry name" value="SPINDLE AND CENTRIOLE-ASSOCIATED PROTEIN 1"/>
    <property type="match status" value="1"/>
</dbReference>
<sequence>PSSPGGGKSRSRLPPLSGGGKAPSPWQRRAGPAGAAMSLRPGPRCRGVGRKGPKKPPPVKRDWDSTVRDLTVHRATPEDILHRHEIHKSKNKALAHLELQDKALKRKWKKQNQLVADSLEKRKLALMREILSDQYHPQDVLERSDEAVAKDSFGDAPRTRTGFPSVTVAPNCDLESSHGLIVQKCDPPAQLSILSESVMDSQVLNEVEKEGLPMYPPEDGHRDSLNFKSSISSDRLLRLLTEENSLVNSQLWAEKDMRKTTLSEESNVPLTPATVSPSLDQSALNATNVVKRIHSRLRNEDKEEAVDSTYTVQQVLNPNSRKQKQSAAKMKRKQTAQIFARQRDGSEVNSIPIDLQRDNKSSLDVLNHMIHEVEDELEEYERCTGREVQKTERSEGLTGFTLSLVNALCRMMRYLKESEMQLHEREVMRQQHEEMLNEHRELIDALTAEILVVREENTTIQKKLQQYMMVTDEQLISLTQAFKGLPLAEPRREQSPNHFGIADKGPMNSQGKPDLSYFEPRTDAGSGEGVLKFPQEELPLQFLQRSGTSGGLGAGRSLPSPVFQPAVLLSPPRQQSSQELSPLQDAFTAISQSPENTRREPCKERSLSSSLRTQSTTEENCLTSQRQPVPPADKDLERSHEKISLSCPGDTRKKSTAEEFSQKGDLLGQIAELTRQNSLIKAQLSKFRGFSEDTSDCVHQPDPIRNANPGPDSSQGQTHFAVSKSLEERIAELNRQSTEARDKLLQLIDQQKLAAADMVPPMRSPVLPPSLNSTENARRTIEVSIPMAVAMDSPKEDSVSPASVTSIRRSVGDSSKPCSPISATSESVKLIPVSQRPKVEKQKEEGWFALSMHVM</sequence>
<dbReference type="GO" id="GO:0005814">
    <property type="term" value="C:centriole"/>
    <property type="evidence" value="ECO:0007669"/>
    <property type="project" value="UniProtKB-SubCell"/>
</dbReference>
<evidence type="ECO:0000256" key="8">
    <source>
        <dbReference type="ARBA" id="ARBA00023212"/>
    </source>
</evidence>
<evidence type="ECO:0000256" key="3">
    <source>
        <dbReference type="ARBA" id="ARBA00018313"/>
    </source>
</evidence>
<reference evidence="13 14" key="1">
    <citation type="submission" date="2020-02" db="EMBL/GenBank/DDBJ databases">
        <title>Bird 10,000 Genomes (B10K) Project - Family phase.</title>
        <authorList>
            <person name="Zhang G."/>
        </authorList>
    </citation>
    <scope>NUCLEOTIDE SEQUENCE [LARGE SCALE GENOMIC DNA]</scope>
    <source>
        <strain evidence="13">B10K-DU-001-40</strain>
        <tissue evidence="13">Muscle</tissue>
    </source>
</reference>
<keyword evidence="4" id="KW-0963">Cytoplasm</keyword>
<gene>
    <name evidence="13" type="primary">Spice1</name>
    <name evidence="13" type="ORF">PODSTR_R05136</name>
</gene>
<feature type="region of interest" description="Disordered" evidence="12">
    <location>
        <begin position="1"/>
        <end position="66"/>
    </location>
</feature>
<proteinExistence type="predicted"/>
<dbReference type="InterPro" id="IPR031387">
    <property type="entry name" value="SPICE1"/>
</dbReference>
<dbReference type="GO" id="GO:0005819">
    <property type="term" value="C:spindle"/>
    <property type="evidence" value="ECO:0007669"/>
    <property type="project" value="UniProtKB-SubCell"/>
</dbReference>
<evidence type="ECO:0000313" key="14">
    <source>
        <dbReference type="Proteomes" id="UP000584326"/>
    </source>
</evidence>
<feature type="region of interest" description="Disordered" evidence="12">
    <location>
        <begin position="590"/>
        <end position="656"/>
    </location>
</feature>
<keyword evidence="9" id="KW-0131">Cell cycle</keyword>
<evidence type="ECO:0000256" key="1">
    <source>
        <dbReference type="ARBA" id="ARBA00004114"/>
    </source>
</evidence>
<keyword evidence="8" id="KW-0206">Cytoskeleton</keyword>
<keyword evidence="7 11" id="KW-0175">Coiled coil</keyword>
<evidence type="ECO:0000256" key="12">
    <source>
        <dbReference type="SAM" id="MobiDB-lite"/>
    </source>
</evidence>
<feature type="compositionally biased region" description="Polar residues" evidence="12">
    <location>
        <begin position="711"/>
        <end position="720"/>
    </location>
</feature>
<evidence type="ECO:0000313" key="13">
    <source>
        <dbReference type="EMBL" id="NXX23274.1"/>
    </source>
</evidence>
<organism evidence="13 14">
    <name type="scientific">Podargus strigoides</name>
    <name type="common">Tawny frogmouth</name>
    <name type="synonym">Caprimulgus strigoides</name>
    <dbReference type="NCBI Taxonomy" id="8905"/>
    <lineage>
        <taxon>Eukaryota</taxon>
        <taxon>Metazoa</taxon>
        <taxon>Chordata</taxon>
        <taxon>Craniata</taxon>
        <taxon>Vertebrata</taxon>
        <taxon>Euteleostomi</taxon>
        <taxon>Archelosauria</taxon>
        <taxon>Archosauria</taxon>
        <taxon>Dinosauria</taxon>
        <taxon>Saurischia</taxon>
        <taxon>Theropoda</taxon>
        <taxon>Coelurosauria</taxon>
        <taxon>Aves</taxon>
        <taxon>Neognathae</taxon>
        <taxon>Neoaves</taxon>
        <taxon>Strisores</taxon>
        <taxon>Caprimulgiformes</taxon>
        <taxon>Podargidae</taxon>
        <taxon>Podargus</taxon>
    </lineage>
</organism>
<keyword evidence="5" id="KW-0132">Cell division</keyword>
<keyword evidence="6" id="KW-0498">Mitosis</keyword>
<feature type="compositionally biased region" description="Basic residues" evidence="12">
    <location>
        <begin position="47"/>
        <end position="58"/>
    </location>
</feature>
<evidence type="ECO:0000256" key="10">
    <source>
        <dbReference type="ARBA" id="ARBA00030722"/>
    </source>
</evidence>
<feature type="compositionally biased region" description="Low complexity" evidence="12">
    <location>
        <begin position="607"/>
        <end position="619"/>
    </location>
</feature>
<dbReference type="GO" id="GO:0005813">
    <property type="term" value="C:centrosome"/>
    <property type="evidence" value="ECO:0007669"/>
    <property type="project" value="TreeGrafter"/>
</dbReference>
<dbReference type="Proteomes" id="UP000584326">
    <property type="component" value="Unassembled WGS sequence"/>
</dbReference>
<dbReference type="EMBL" id="VZTK01029697">
    <property type="protein sequence ID" value="NXX23274.1"/>
    <property type="molecule type" value="Genomic_DNA"/>
</dbReference>
<comment type="subcellular location">
    <subcellularLocation>
        <location evidence="1">Cytoplasm</location>
        <location evidence="1">Cytoskeleton</location>
        <location evidence="1">Microtubule organizing center</location>
        <location evidence="1">Centrosome</location>
        <location evidence="1">Centriole</location>
    </subcellularLocation>
    <subcellularLocation>
        <location evidence="2">Cytoplasm</location>
        <location evidence="2">Cytoskeleton</location>
        <location evidence="2">Spindle</location>
    </subcellularLocation>
</comment>
<evidence type="ECO:0000256" key="6">
    <source>
        <dbReference type="ARBA" id="ARBA00022776"/>
    </source>
</evidence>
<evidence type="ECO:0000256" key="5">
    <source>
        <dbReference type="ARBA" id="ARBA00022618"/>
    </source>
</evidence>
<comment type="caution">
    <text evidence="13">The sequence shown here is derived from an EMBL/GenBank/DDBJ whole genome shotgun (WGS) entry which is preliminary data.</text>
</comment>
<evidence type="ECO:0000256" key="2">
    <source>
        <dbReference type="ARBA" id="ARBA00004186"/>
    </source>
</evidence>
<protein>
    <recommendedName>
        <fullName evidence="3">Spindle and centriole-associated protein 1</fullName>
    </recommendedName>
    <alternativeName>
        <fullName evidence="10">Coiled-coil domain-containing protein 52</fullName>
    </alternativeName>
</protein>
<dbReference type="GO" id="GO:0046599">
    <property type="term" value="P:regulation of centriole replication"/>
    <property type="evidence" value="ECO:0007669"/>
    <property type="project" value="TreeGrafter"/>
</dbReference>
<feature type="coiled-coil region" evidence="11">
    <location>
        <begin position="425"/>
        <end position="456"/>
    </location>
</feature>
<dbReference type="GO" id="GO:0051301">
    <property type="term" value="P:cell division"/>
    <property type="evidence" value="ECO:0007669"/>
    <property type="project" value="UniProtKB-KW"/>
</dbReference>
<feature type="coiled-coil region" evidence="11">
    <location>
        <begin position="723"/>
        <end position="750"/>
    </location>
</feature>
<evidence type="ECO:0000256" key="7">
    <source>
        <dbReference type="ARBA" id="ARBA00023054"/>
    </source>
</evidence>
<dbReference type="GO" id="GO:0090307">
    <property type="term" value="P:mitotic spindle assembly"/>
    <property type="evidence" value="ECO:0007669"/>
    <property type="project" value="InterPro"/>
</dbReference>
<keyword evidence="14" id="KW-1185">Reference proteome</keyword>
<feature type="compositionally biased region" description="Polar residues" evidence="12">
    <location>
        <begin position="800"/>
        <end position="824"/>
    </location>
</feature>
<evidence type="ECO:0000256" key="4">
    <source>
        <dbReference type="ARBA" id="ARBA00022490"/>
    </source>
</evidence>
<accession>A0A7L4HDD0</accession>
<dbReference type="OrthoDB" id="6361178at2759"/>
<dbReference type="AlphaFoldDB" id="A0A7L4HDD0"/>
<feature type="region of interest" description="Disordered" evidence="12">
    <location>
        <begin position="693"/>
        <end position="720"/>
    </location>
</feature>
<name>A0A7L4HDD0_PODST</name>
<dbReference type="PANTHER" id="PTHR31167">
    <property type="entry name" value="SPINDLE AND CENTRIOLE ASSOCIATED PROTEIN 1 SPICE1"/>
    <property type="match status" value="1"/>
</dbReference>
<feature type="non-terminal residue" evidence="13">
    <location>
        <position position="1"/>
    </location>
</feature>
<dbReference type="GO" id="GO:0051310">
    <property type="term" value="P:metaphase chromosome alignment"/>
    <property type="evidence" value="ECO:0007669"/>
    <property type="project" value="TreeGrafter"/>
</dbReference>
<feature type="non-terminal residue" evidence="13">
    <location>
        <position position="855"/>
    </location>
</feature>
<feature type="compositionally biased region" description="Basic and acidic residues" evidence="12">
    <location>
        <begin position="632"/>
        <end position="643"/>
    </location>
</feature>
<evidence type="ECO:0000256" key="9">
    <source>
        <dbReference type="ARBA" id="ARBA00023306"/>
    </source>
</evidence>
<dbReference type="Pfam" id="PF15678">
    <property type="entry name" value="SPICE"/>
    <property type="match status" value="1"/>
</dbReference>
<evidence type="ECO:0000256" key="11">
    <source>
        <dbReference type="SAM" id="Coils"/>
    </source>
</evidence>
<feature type="region of interest" description="Disordered" evidence="12">
    <location>
        <begin position="490"/>
        <end position="529"/>
    </location>
</feature>